<dbReference type="EMBL" id="BLAL01000162">
    <property type="protein sequence ID" value="GES86979.1"/>
    <property type="molecule type" value="Genomic_DNA"/>
</dbReference>
<sequence length="113" mass="13115">MLPEGDLDAYEYLHIEDEVFKGGLTNCKIVDAVLNANKKEEHLIDENKITPILEKVSLTEAEDAINKMMKFLYKQGLEFGEFNNELKVLRGLHKRIKLLIVNNLKQADIYNYF</sequence>
<gene>
    <name evidence="2" type="ORF">RCL2_001400500</name>
    <name evidence="1" type="ORF">RclHR1_36980001</name>
</gene>
<reference evidence="1 3" key="1">
    <citation type="submission" date="2017-11" db="EMBL/GenBank/DDBJ databases">
        <title>The genome of Rhizophagus clarus HR1 reveals common genetic basis of auxotrophy among arbuscular mycorrhizal fungi.</title>
        <authorList>
            <person name="Kobayashi Y."/>
        </authorList>
    </citation>
    <scope>NUCLEOTIDE SEQUENCE [LARGE SCALE GENOMIC DNA]</scope>
    <source>
        <strain evidence="1 3">HR1</strain>
    </source>
</reference>
<organism evidence="1 3">
    <name type="scientific">Rhizophagus clarus</name>
    <dbReference type="NCBI Taxonomy" id="94130"/>
    <lineage>
        <taxon>Eukaryota</taxon>
        <taxon>Fungi</taxon>
        <taxon>Fungi incertae sedis</taxon>
        <taxon>Mucoromycota</taxon>
        <taxon>Glomeromycotina</taxon>
        <taxon>Glomeromycetes</taxon>
        <taxon>Glomerales</taxon>
        <taxon>Glomeraceae</taxon>
        <taxon>Rhizophagus</taxon>
    </lineage>
</organism>
<proteinExistence type="predicted"/>
<dbReference type="EMBL" id="BEXD01002999">
    <property type="protein sequence ID" value="GBB99957.1"/>
    <property type="molecule type" value="Genomic_DNA"/>
</dbReference>
<name>A0A2Z6RBV8_9GLOM</name>
<protein>
    <submittedName>
        <fullName evidence="1">Uncharacterized protein</fullName>
    </submittedName>
</protein>
<dbReference type="AlphaFoldDB" id="A0A2Z6RBV8"/>
<reference evidence="2" key="2">
    <citation type="submission" date="2019-10" db="EMBL/GenBank/DDBJ databases">
        <title>Conservation and host-specific expression of non-tandemly repeated heterogenous ribosome RNA gene in arbuscular mycorrhizal fungi.</title>
        <authorList>
            <person name="Maeda T."/>
            <person name="Kobayashi Y."/>
            <person name="Nakagawa T."/>
            <person name="Ezawa T."/>
            <person name="Yamaguchi K."/>
            <person name="Bino T."/>
            <person name="Nishimoto Y."/>
            <person name="Shigenobu S."/>
            <person name="Kawaguchi M."/>
        </authorList>
    </citation>
    <scope>NUCLEOTIDE SEQUENCE</scope>
    <source>
        <strain evidence="2">HR1</strain>
    </source>
</reference>
<keyword evidence="3" id="KW-1185">Reference proteome</keyword>
<dbReference type="Proteomes" id="UP000247702">
    <property type="component" value="Unassembled WGS sequence"/>
</dbReference>
<evidence type="ECO:0000313" key="3">
    <source>
        <dbReference type="Proteomes" id="UP000247702"/>
    </source>
</evidence>
<comment type="caution">
    <text evidence="1">The sequence shown here is derived from an EMBL/GenBank/DDBJ whole genome shotgun (WGS) entry which is preliminary data.</text>
</comment>
<evidence type="ECO:0000313" key="2">
    <source>
        <dbReference type="EMBL" id="GES86979.1"/>
    </source>
</evidence>
<dbReference type="STRING" id="94130.A0A2Z6RBV8"/>
<dbReference type="OrthoDB" id="2436275at2759"/>
<dbReference type="Proteomes" id="UP000615446">
    <property type="component" value="Unassembled WGS sequence"/>
</dbReference>
<evidence type="ECO:0000313" key="1">
    <source>
        <dbReference type="EMBL" id="GBB99957.1"/>
    </source>
</evidence>
<accession>A0A2Z6RBV8</accession>